<feature type="compositionally biased region" description="Basic and acidic residues" evidence="2">
    <location>
        <begin position="1042"/>
        <end position="1066"/>
    </location>
</feature>
<feature type="compositionally biased region" description="Basic and acidic residues" evidence="2">
    <location>
        <begin position="996"/>
        <end position="1034"/>
    </location>
</feature>
<feature type="compositionally biased region" description="Basic and acidic residues" evidence="2">
    <location>
        <begin position="1166"/>
        <end position="1220"/>
    </location>
</feature>
<feature type="compositionally biased region" description="Basic and acidic residues" evidence="2">
    <location>
        <begin position="61"/>
        <end position="73"/>
    </location>
</feature>
<feature type="coiled-coil region" evidence="1">
    <location>
        <begin position="1723"/>
        <end position="1771"/>
    </location>
</feature>
<feature type="compositionally biased region" description="Low complexity" evidence="2">
    <location>
        <begin position="2034"/>
        <end position="2045"/>
    </location>
</feature>
<comment type="caution">
    <text evidence="3">The sequence shown here is derived from an EMBL/GenBank/DDBJ whole genome shotgun (WGS) entry which is preliminary data.</text>
</comment>
<feature type="region of interest" description="Disordered" evidence="2">
    <location>
        <begin position="1240"/>
        <end position="1261"/>
    </location>
</feature>
<feature type="region of interest" description="Disordered" evidence="2">
    <location>
        <begin position="164"/>
        <end position="301"/>
    </location>
</feature>
<feature type="region of interest" description="Disordered" evidence="2">
    <location>
        <begin position="1166"/>
        <end position="1223"/>
    </location>
</feature>
<feature type="coiled-coil region" evidence="1">
    <location>
        <begin position="1534"/>
        <end position="1568"/>
    </location>
</feature>
<protein>
    <submittedName>
        <fullName evidence="3">Uncharacterized protein</fullName>
    </submittedName>
</protein>
<feature type="region of interest" description="Disordered" evidence="2">
    <location>
        <begin position="978"/>
        <end position="1096"/>
    </location>
</feature>
<feature type="coiled-coil region" evidence="1">
    <location>
        <begin position="359"/>
        <end position="564"/>
    </location>
</feature>
<feature type="region of interest" description="Disordered" evidence="2">
    <location>
        <begin position="38"/>
        <end position="103"/>
    </location>
</feature>
<feature type="region of interest" description="Disordered" evidence="2">
    <location>
        <begin position="1867"/>
        <end position="1972"/>
    </location>
</feature>
<feature type="compositionally biased region" description="Polar residues" evidence="2">
    <location>
        <begin position="714"/>
        <end position="729"/>
    </location>
</feature>
<feature type="compositionally biased region" description="Basic and acidic residues" evidence="2">
    <location>
        <begin position="606"/>
        <end position="621"/>
    </location>
</feature>
<feature type="compositionally biased region" description="Low complexity" evidence="2">
    <location>
        <begin position="260"/>
        <end position="283"/>
    </location>
</feature>
<feature type="compositionally biased region" description="Low complexity" evidence="2">
    <location>
        <begin position="1921"/>
        <end position="1935"/>
    </location>
</feature>
<feature type="compositionally biased region" description="Polar residues" evidence="2">
    <location>
        <begin position="1949"/>
        <end position="1959"/>
    </location>
</feature>
<name>A0AAV2PQ30_MEGNR</name>
<proteinExistence type="predicted"/>
<feature type="compositionally biased region" description="Low complexity" evidence="2">
    <location>
        <begin position="230"/>
        <end position="248"/>
    </location>
</feature>
<accession>A0AAV2PQ30</accession>
<feature type="compositionally biased region" description="Basic and acidic residues" evidence="2">
    <location>
        <begin position="947"/>
        <end position="956"/>
    </location>
</feature>
<evidence type="ECO:0000256" key="2">
    <source>
        <dbReference type="SAM" id="MobiDB-lite"/>
    </source>
</evidence>
<feature type="compositionally biased region" description="Basic and acidic residues" evidence="2">
    <location>
        <begin position="1073"/>
        <end position="1094"/>
    </location>
</feature>
<feature type="compositionally biased region" description="Low complexity" evidence="2">
    <location>
        <begin position="166"/>
        <end position="179"/>
    </location>
</feature>
<dbReference type="PANTHER" id="PTHR15742:SF5">
    <property type="entry name" value="GIRDIN"/>
    <property type="match status" value="1"/>
</dbReference>
<feature type="region of interest" description="Disordered" evidence="2">
    <location>
        <begin position="2009"/>
        <end position="2096"/>
    </location>
</feature>
<evidence type="ECO:0000313" key="3">
    <source>
        <dbReference type="EMBL" id="CAL4063312.1"/>
    </source>
</evidence>
<keyword evidence="4" id="KW-1185">Reference proteome</keyword>
<dbReference type="InterPro" id="IPR049885">
    <property type="entry name" value="MTCL1-3"/>
</dbReference>
<feature type="coiled-coil region" evidence="1">
    <location>
        <begin position="1596"/>
        <end position="1648"/>
    </location>
</feature>
<sequence>MPKASDPLCPLGFHPQVRWPNRCKRCFRDYTEHKSVKELSGSTTSLNSLSNYDPATNSFSRRSDGDKNKDLYGSRDSMVSSSRLKSEDEGSGGLSRSRSDLSSDYLAKKEDEDKWSKLGSWNKTKARSWSATDLRQAVDEAKEQVRSSREDLHRLYGSTRSLATNDLGSLSDLRGSSSDLTKKDGDMPNYTSFSSYLGMRTKSPGRPPMTRTQSVPDSASVPTKVKKTEVPTTKPTTNIIKPATTTTTAKEENGTDHTSRSSLLSKLSTSTETKPSSTSSLLKENAKPPRPPARLKEKMTSSKLGEINETTQLKEEKPKKVIQSLREVQNDDDTADVSYVVSLGKKKQKKVEYDLQPEIDRLNKENKELNKHLKEMKELNEKIEAENKELQSVKKISRFGDIGKRTESAKLQQKIDDLQDDIKTKNREIKDLRRDIEKRPLPRDVDKTLEDLRSKLTAAEQLCEEMMDENEDYKREIRMLEDEIEEMQDNFREEQADEYRDLKRELEQTAKNCRVLQFKLKKTERRVDSNKSSPADCEDLAKKLKDMERDKSEVEEKLKELQVGDSDAERAERIKILEKEVSLAKDVSMKMHEDMEKMKKNLEVAEKDRKQLKEKVAEKPPQKPGAKVSRSAMMGSIGRQGSQDTEEVLKRDLEATQEREADLKDQLKYAEEETKSMRKKMTRVEEENETLSLQLKKMSQKAKRQRSLERTGSLERTSSVERGQLSRQGSTEKNKEPDEGISEDLDPTELKLQLELNEQETAVLRRKMEGIESENERLQSEIRDLLNSTDGKTKKVETGDPIDNKKIAKEVEILRTKTEDLHKQNEKLLDENKKLELKSQKRLPLTGNELNYIEKQTLEEKVKRLERKLKAESEKLKEAIVNSSVGQPVVEVKKGPSMEVQNMKKHINEKDSTISDLTNKVQELEEKCKKVTKDFDDMKNSSPYADRPIRKPKDTTPKSTLLKWVEELDNECAHLHHAIKENSEKAGRPMSQDLSTIRDFEDKLDREKERNDELTRQLKEERRKLESMEKDKGNKKMNGYDGDLKKLEDQIKDLQKQLGEEREKVQESQSKSIKFEELRQAQSDKHKAQKEVSEQQKNINVLEKKLREKEEATKLSTKTEKNLKGVIEQLESKLEEEKSNIKSMEERHKEMSMTWLKERDDIKEELKDMKKDKDKIDRELKTSKRSADTMDSRLDEQQRKYDEAVYDKQQQQEKAKDLKSTNDNLNMQIEEMKTKMAKLEKKNEKLDSKYQKESESLKTEKNTLEARLTTIENELKAERKTRERLERDADQGIKAVGSVATYKAQATKAEAQVDKLTIEIDSVKEENKKAMKDLEKKLKKETKEVVSLQKKYDLLEEDFVVQKAQFTTSSEGNTEIYDTLKTEHDSIQSELSALRETFNNRQDTWIKEKLNMQDELKDLEERLSKASNDQNLSFEKKRLKDIIEDKNIQIDQLKRDEETMKDQLSYYRRDADELRRKVDDLEKLSALNERQKSTVNDTTTLDATIKDLKNKLSSSEKSSKMDITKLKMKYDNKQKSLTEEVAELQGHMTKYRRERDTFKEMLDGAQRTITELKGATPKVMSRADNATEASAHLARVQEFQATVTELEDKYADAKLECTRAKNEQQDGKTTYEIQLSEMQSKINEYEEDRLLGGGARRVPGLRTRLELNWQKEREEQQRLIQETATLAKDLRETLYEVERERDIERLEAKRKVEQLKKTVGEDNKDTRGKVQELQRDLLDLREAHAKLRQINEKLRREKDRTEVEREAMRDKWIGSSREHLHQQSKMELLMDQMKAVKDLAPLVLGEDITGKEGSLTRLSGEAKPKTKEEFTTNLKNACKTMEEMKRILNLTDDRDRLKRAPSFRRALSVADDSEDEGSPRRARSGLRGGLKGPKGPKSQLYRKTQSLDHQMAEERGKIWVSTDQGSTSSIGSIDSTMTDPKLRDVSLDRISTGSQTSEVDPSGEKKKKVSKVKSAIGTATMKAMSVGMGGSGESLPEKVESYSSMKGRLKGLFKKGPPSRSQSMDRNEGPNVRSTASTYDSDAASVGSNLSIESSTSATLPTSGRRFPRGRAGHGSWGKTQSMAALGKQDSLETEV</sequence>
<evidence type="ECO:0000256" key="1">
    <source>
        <dbReference type="SAM" id="Coils"/>
    </source>
</evidence>
<dbReference type="PANTHER" id="PTHR15742">
    <property type="entry name" value="GIRDIN"/>
    <property type="match status" value="1"/>
</dbReference>
<reference evidence="3 4" key="1">
    <citation type="submission" date="2024-05" db="EMBL/GenBank/DDBJ databases">
        <authorList>
            <person name="Wallberg A."/>
        </authorList>
    </citation>
    <scope>NUCLEOTIDE SEQUENCE [LARGE SCALE GENOMIC DNA]</scope>
</reference>
<dbReference type="EMBL" id="CAXKWB010001102">
    <property type="protein sequence ID" value="CAL4063312.1"/>
    <property type="molecule type" value="Genomic_DNA"/>
</dbReference>
<dbReference type="Proteomes" id="UP001497623">
    <property type="component" value="Unassembled WGS sequence"/>
</dbReference>
<feature type="compositionally biased region" description="Basic and acidic residues" evidence="2">
    <location>
        <begin position="791"/>
        <end position="801"/>
    </location>
</feature>
<keyword evidence="1" id="KW-0175">Coiled coil</keyword>
<feature type="compositionally biased region" description="Basic and acidic residues" evidence="2">
    <location>
        <begin position="249"/>
        <end position="259"/>
    </location>
</feature>
<feature type="compositionally biased region" description="Polar residues" evidence="2">
    <location>
        <begin position="2046"/>
        <end position="2062"/>
    </location>
</feature>
<evidence type="ECO:0000313" key="4">
    <source>
        <dbReference type="Proteomes" id="UP001497623"/>
    </source>
</evidence>
<feature type="region of interest" description="Disordered" evidence="2">
    <location>
        <begin position="606"/>
        <end position="747"/>
    </location>
</feature>
<feature type="region of interest" description="Disordered" evidence="2">
    <location>
        <begin position="782"/>
        <end position="801"/>
    </location>
</feature>
<feature type="compositionally biased region" description="Basic and acidic residues" evidence="2">
    <location>
        <begin position="978"/>
        <end position="987"/>
    </location>
</feature>
<feature type="compositionally biased region" description="Low complexity" evidence="2">
    <location>
        <begin position="39"/>
        <end position="51"/>
    </location>
</feature>
<gene>
    <name evidence="3" type="ORF">MNOR_LOCUS3275</name>
</gene>
<feature type="region of interest" description="Disordered" evidence="2">
    <location>
        <begin position="934"/>
        <end position="958"/>
    </location>
</feature>
<feature type="compositionally biased region" description="Basic and acidic residues" evidence="2">
    <location>
        <begin position="647"/>
        <end position="676"/>
    </location>
</feature>
<organism evidence="3 4">
    <name type="scientific">Meganyctiphanes norvegica</name>
    <name type="common">Northern krill</name>
    <name type="synonym">Thysanopoda norvegica</name>
    <dbReference type="NCBI Taxonomy" id="48144"/>
    <lineage>
        <taxon>Eukaryota</taxon>
        <taxon>Metazoa</taxon>
        <taxon>Ecdysozoa</taxon>
        <taxon>Arthropoda</taxon>
        <taxon>Crustacea</taxon>
        <taxon>Multicrustacea</taxon>
        <taxon>Malacostraca</taxon>
        <taxon>Eumalacostraca</taxon>
        <taxon>Eucarida</taxon>
        <taxon>Euphausiacea</taxon>
        <taxon>Euphausiidae</taxon>
        <taxon>Meganyctiphanes</taxon>
    </lineage>
</organism>